<protein>
    <submittedName>
        <fullName evidence="1">RNA-dependent RNA polymerase</fullName>
    </submittedName>
</protein>
<proteinExistence type="predicted"/>
<keyword evidence="1" id="KW-0696">RNA-directed RNA polymerase</keyword>
<name>A0A6G9RTH0_9VIRU</name>
<sequence length="760" mass="87233">MNRFGTSDGLSQSESEVLTTLTSHGGFAFKPGFSEFVVHTHSVPLASAVDLHYLKTEGVRSLFHGYEAGNKGDECPKRACMYVTKRGHRSHENVPRNCPCKDLQGPDGGPLKPRCFLAYTRSLGRLLVTEHEELEYMDPTRIMFCQTHVSLFDNKYPGWFRDELNVTGWQHVTEDYLVASLNALYWFRTYSRILNLDTQIRDGLEKLGLRRVRHAITQAIHTINGVIIKKFMAFCPESIRYQDYAKQTAYLFRDLFSDYMHPLEFSKGELVEPDGLTYSELKTFLNTVKESFHGASYERRKQWLDFNFQSKSLRRMFSEIGRIKALTESKLQSGEDYTESPAWIFRCTTLCQTRVLGYLPDCIAEVKRRQFRKNVSRPREKPPVENLRLIEVAVKDELSRAKVPRDFMERSIHHDSLARDRFNEAMSAIELPLKGAASVDNFVREGGKIEDARYVINLAIDNKWKIPIRDLHDHEVMETFVVQPDDGNAATDYVRPLFWISYTVILNWFVKKGFLSGELYYPLSDGYRDYLPDPMRASIVHISEPGKERNLTKSTGYLAWFLTPASKITQDTLAGLPEHAAGLTSSGHEWRHQKRISSLSDESHFMYDIRTGRLNPRVIQSFKDWTESTDFIGKLIGWAHLSSLFSYISFPEGYGRLIAHAILEPQPVKEVVSLKNLEEGLEYEPIQWEGFINEGFMMGNPMTKTILHLIHVSERSVTRGILERVGIREGPRAPYRGLGDPVKLDRKVTTGNKSVARIRG</sequence>
<reference evidence="1" key="1">
    <citation type="journal article" date="2020" name="Virus Evol.">
        <title>Analysis of the virome associated to grapevine downy mildew lesions reveals new mycovirus lineages.</title>
        <authorList>
            <person name="Chiapello M."/>
            <person name="Rodriguez-Romero J."/>
            <person name="Ayllon M.A."/>
            <person name="Turina M."/>
        </authorList>
    </citation>
    <scope>NUCLEOTIDE SEQUENCE</scope>
    <source>
        <strain evidence="1">DMS3_DN36538</strain>
    </source>
</reference>
<evidence type="ECO:0000313" key="1">
    <source>
        <dbReference type="EMBL" id="QIR30299.1"/>
    </source>
</evidence>
<keyword evidence="1" id="KW-0808">Transferase</keyword>
<dbReference type="GO" id="GO:0003968">
    <property type="term" value="F:RNA-directed RNA polymerase activity"/>
    <property type="evidence" value="ECO:0007669"/>
    <property type="project" value="UniProtKB-KW"/>
</dbReference>
<organism evidence="1">
    <name type="scientific">Downy mildew lesion associated splipalmivirus 20</name>
    <dbReference type="NCBI Taxonomy" id="2719504"/>
    <lineage>
        <taxon>Viruses</taxon>
        <taxon>Riboviria</taxon>
        <taxon>Orthornavirae</taxon>
        <taxon>Lenarviricota</taxon>
        <taxon>Amabiliviricetes</taxon>
        <taxon>Wolframvirales</taxon>
        <taxon>Splipalmiviridae</taxon>
        <taxon>Delepalmivirus</taxon>
        <taxon>Delepalmivirus ibericum</taxon>
    </lineage>
</organism>
<accession>A0A6G9RTH0</accession>
<dbReference type="EMBL" id="MN539837">
    <property type="protein sequence ID" value="QIR30299.1"/>
    <property type="molecule type" value="Genomic_RNA"/>
</dbReference>
<keyword evidence="1" id="KW-0548">Nucleotidyltransferase</keyword>